<comment type="caution">
    <text evidence="2">The sequence shown here is derived from an EMBL/GenBank/DDBJ whole genome shotgun (WGS) entry which is preliminary data.</text>
</comment>
<organism evidence="2 3">
    <name type="scientific">Geomesophilobacter sediminis</name>
    <dbReference type="NCBI Taxonomy" id="2798584"/>
    <lineage>
        <taxon>Bacteria</taxon>
        <taxon>Pseudomonadati</taxon>
        <taxon>Thermodesulfobacteriota</taxon>
        <taxon>Desulfuromonadia</taxon>
        <taxon>Geobacterales</taxon>
        <taxon>Geobacteraceae</taxon>
        <taxon>Geomesophilobacter</taxon>
    </lineage>
</organism>
<evidence type="ECO:0000259" key="1">
    <source>
        <dbReference type="Pfam" id="PF00148"/>
    </source>
</evidence>
<reference evidence="2" key="1">
    <citation type="submission" date="2020-12" db="EMBL/GenBank/DDBJ databases">
        <title>Geomonas sp. Red875, isolated from river sediment.</title>
        <authorList>
            <person name="Xu Z."/>
            <person name="Zhang Z."/>
            <person name="Masuda Y."/>
            <person name="Itoh H."/>
            <person name="Senoo K."/>
        </authorList>
    </citation>
    <scope>NUCLEOTIDE SEQUENCE</scope>
    <source>
        <strain evidence="2">Red875</strain>
    </source>
</reference>
<dbReference type="GO" id="GO:0016491">
    <property type="term" value="F:oxidoreductase activity"/>
    <property type="evidence" value="ECO:0007669"/>
    <property type="project" value="InterPro"/>
</dbReference>
<dbReference type="AlphaFoldDB" id="A0A8J7IPL1"/>
<protein>
    <submittedName>
        <fullName evidence="2">Nitrogenase</fullName>
    </submittedName>
</protein>
<dbReference type="Gene3D" id="3.40.50.1980">
    <property type="entry name" value="Nitrogenase molybdenum iron protein domain"/>
    <property type="match status" value="3"/>
</dbReference>
<name>A0A8J7IPL1_9BACT</name>
<sequence length="490" mass="53394">MAINLDITEAPTRETRLGSITGYSGTLKDLVARTGCGASIKNGDRTFSQASSCSSGCAQTLLAGIVDAAVVNHAPIGCAGDTVYHNIANQYGRFYREWGNKNIQLVNTNMEEQDTVFGGTEKLREGIREAFRRFAPKAIFVTTSCASGIIGDDIKGVISELTDEVPVPVIQVSCEGFRSKVWASGFDAAFHAILTGIVKPPVRKRPELVNMVNFRGSARAYIARLFGELGLVPRFVVPFATVEELATVSEAAVTATVCTTLGSYFGTALEENYGVPYVKAIPPHGVAGIEAWLRGIGAAVGKESEVEALIDKERAATDADLAELRRRFKGKRAVLGMGPSYAQSYLGVLEELGIEVLHAASWHYDPRYDYGEQPPAIVRAASRENDITFSVGDQQLYEITNTLSRLKPDLYFSRHPGSSVWAAKLGITAVPVIDEYTAFGHRGLVNFGWRIVDALTNRNFVTKLADRVKLPYSGWWYGQDPYAFLDQEAV</sequence>
<dbReference type="Pfam" id="PF00148">
    <property type="entry name" value="Oxidored_nitro"/>
    <property type="match status" value="1"/>
</dbReference>
<accession>A0A8J7IPL1</accession>
<dbReference type="PANTHER" id="PTHR42956:SF1">
    <property type="entry name" value="NITROGENASE IRON-MOLYBDENUM COFACTOR BIOSYNTHESIS PROTEIN NIFE"/>
    <property type="match status" value="1"/>
</dbReference>
<proteinExistence type="predicted"/>
<keyword evidence="3" id="KW-1185">Reference proteome</keyword>
<dbReference type="RefSeq" id="WP_199383187.1">
    <property type="nucleotide sequence ID" value="NZ_JAEMHM010000004.1"/>
</dbReference>
<feature type="domain" description="Nitrogenase/oxidoreductase component 1" evidence="1">
    <location>
        <begin position="53"/>
        <end position="455"/>
    </location>
</feature>
<evidence type="ECO:0000313" key="2">
    <source>
        <dbReference type="EMBL" id="MBJ6724354.1"/>
    </source>
</evidence>
<dbReference type="SUPFAM" id="SSF53807">
    <property type="entry name" value="Helical backbone' metal receptor"/>
    <property type="match status" value="1"/>
</dbReference>
<dbReference type="InterPro" id="IPR049939">
    <property type="entry name" value="NifE-like"/>
</dbReference>
<dbReference type="EMBL" id="JAEMHM010000004">
    <property type="protein sequence ID" value="MBJ6724354.1"/>
    <property type="molecule type" value="Genomic_DNA"/>
</dbReference>
<gene>
    <name evidence="2" type="ORF">JFN93_06515</name>
</gene>
<dbReference type="InterPro" id="IPR000510">
    <property type="entry name" value="Nase/OxRdtase_comp1"/>
</dbReference>
<dbReference type="Proteomes" id="UP000636888">
    <property type="component" value="Unassembled WGS sequence"/>
</dbReference>
<evidence type="ECO:0000313" key="3">
    <source>
        <dbReference type="Proteomes" id="UP000636888"/>
    </source>
</evidence>
<dbReference type="PANTHER" id="PTHR42956">
    <property type="entry name" value="NITROGENASE IRON-MOLYBDENUM COFACTOR BIOSYNTHESIS PROTEIN NIFE"/>
    <property type="match status" value="1"/>
</dbReference>